<organism evidence="2 3">
    <name type="scientific">Tagetes erecta</name>
    <name type="common">African marigold</name>
    <dbReference type="NCBI Taxonomy" id="13708"/>
    <lineage>
        <taxon>Eukaryota</taxon>
        <taxon>Viridiplantae</taxon>
        <taxon>Streptophyta</taxon>
        <taxon>Embryophyta</taxon>
        <taxon>Tracheophyta</taxon>
        <taxon>Spermatophyta</taxon>
        <taxon>Magnoliopsida</taxon>
        <taxon>eudicotyledons</taxon>
        <taxon>Gunneridae</taxon>
        <taxon>Pentapetalae</taxon>
        <taxon>asterids</taxon>
        <taxon>campanulids</taxon>
        <taxon>Asterales</taxon>
        <taxon>Asteraceae</taxon>
        <taxon>Asteroideae</taxon>
        <taxon>Heliantheae alliance</taxon>
        <taxon>Tageteae</taxon>
        <taxon>Tagetes</taxon>
    </lineage>
</organism>
<sequence>MVSMKTIRYGLSMEKKIPKLDFECPNESRPPDFYCTKEMLHDAFTYAEKEPDSLKSLFEEYVQANFVVDPKSRKQTLQSIRNKWRNFKHTLYKRYIEKQKNDLVERKILLTSNPPKKYPYLKKEDWKLFVAQRLSKNWEMQQTSKAEEEIDRALLWKKARVLKTGGFDKDVQFIVDKIDKLQKSEGCGEVTCGTDDVLTQALGTKEQHGHHFLDTEKKKYDQRFNKLEDELEKLKRGMINASEAESCQMCGDNEDFEDDPIEESFKSSDNSCYLRVGVASDIVAKGSIMSDICEEEFIEVTIEICLQGEALLPIPFEDEFIVKVKDAVGHILSWPKDLVVRCSDLEKVMAKPMRKSAKELACKNGKKRLRKKKRRMEKCLKSRKKRRRKKRLSSIKVQCENDLFGYESFTYLTWNDFEAIYTCDELSGVINTSYMMFLYEQIKNGQKQDHGICFVSPTATSPSERKSKSRHVNDSIDIGCWS</sequence>
<protein>
    <recommendedName>
        <fullName evidence="4">Transposase</fullName>
    </recommendedName>
</protein>
<evidence type="ECO:0000256" key="1">
    <source>
        <dbReference type="SAM" id="Coils"/>
    </source>
</evidence>
<keyword evidence="1" id="KW-0175">Coiled coil</keyword>
<feature type="coiled-coil region" evidence="1">
    <location>
        <begin position="210"/>
        <end position="244"/>
    </location>
</feature>
<dbReference type="PANTHER" id="PTHR33018:SF31">
    <property type="entry name" value="TRANSPOSASE, PTTA_EN_SPM, PLANT"/>
    <property type="match status" value="1"/>
</dbReference>
<dbReference type="PANTHER" id="PTHR33018">
    <property type="entry name" value="OS10G0338966 PROTEIN-RELATED"/>
    <property type="match status" value="1"/>
</dbReference>
<dbReference type="EMBL" id="JAUHHV010000005">
    <property type="protein sequence ID" value="KAK1424472.1"/>
    <property type="molecule type" value="Genomic_DNA"/>
</dbReference>
<dbReference type="Proteomes" id="UP001229421">
    <property type="component" value="Unassembled WGS sequence"/>
</dbReference>
<reference evidence="2" key="1">
    <citation type="journal article" date="2023" name="bioRxiv">
        <title>Improved chromosome-level genome assembly for marigold (Tagetes erecta).</title>
        <authorList>
            <person name="Jiang F."/>
            <person name="Yuan L."/>
            <person name="Wang S."/>
            <person name="Wang H."/>
            <person name="Xu D."/>
            <person name="Wang A."/>
            <person name="Fan W."/>
        </authorList>
    </citation>
    <scope>NUCLEOTIDE SEQUENCE</scope>
    <source>
        <strain evidence="2">WSJ</strain>
        <tissue evidence="2">Leaf</tissue>
    </source>
</reference>
<keyword evidence="3" id="KW-1185">Reference proteome</keyword>
<name>A0AAD8NXA1_TARER</name>
<dbReference type="AlphaFoldDB" id="A0AAD8NXA1"/>
<comment type="caution">
    <text evidence="2">The sequence shown here is derived from an EMBL/GenBank/DDBJ whole genome shotgun (WGS) entry which is preliminary data.</text>
</comment>
<evidence type="ECO:0000313" key="3">
    <source>
        <dbReference type="Proteomes" id="UP001229421"/>
    </source>
</evidence>
<proteinExistence type="predicted"/>
<accession>A0AAD8NXA1</accession>
<evidence type="ECO:0000313" key="2">
    <source>
        <dbReference type="EMBL" id="KAK1424472.1"/>
    </source>
</evidence>
<evidence type="ECO:0008006" key="4">
    <source>
        <dbReference type="Google" id="ProtNLM"/>
    </source>
</evidence>
<gene>
    <name evidence="2" type="ORF">QVD17_19802</name>
</gene>